<dbReference type="GO" id="GO:0005737">
    <property type="term" value="C:cytoplasm"/>
    <property type="evidence" value="ECO:0007669"/>
    <property type="project" value="TreeGrafter"/>
</dbReference>
<dbReference type="InterPro" id="IPR040079">
    <property type="entry name" value="Glutathione_S-Trfase"/>
</dbReference>
<accession>M2PLR9</accession>
<dbReference type="EMBL" id="KB445796">
    <property type="protein sequence ID" value="EMD37329.1"/>
    <property type="molecule type" value="Genomic_DNA"/>
</dbReference>
<dbReference type="PANTHER" id="PTHR43968">
    <property type="match status" value="1"/>
</dbReference>
<dbReference type="SUPFAM" id="SSF52833">
    <property type="entry name" value="Thioredoxin-like"/>
    <property type="match status" value="1"/>
</dbReference>
<dbReference type="OrthoDB" id="202840at2759"/>
<dbReference type="SFLD" id="SFLDG00358">
    <property type="entry name" value="Main_(cytGST)"/>
    <property type="match status" value="1"/>
</dbReference>
<dbReference type="CDD" id="cd00570">
    <property type="entry name" value="GST_N_family"/>
    <property type="match status" value="1"/>
</dbReference>
<sequence>MPEQITLYGSYISPFSHMVNIALLESKADFNRFEIDLRNKPDFFVREINPVGKVPVIAYGGPIVPLDRPSPESVKLTESRVLLDFIADLFPDAGLLPKDPVLRAKAHFFIDVVQTKLIPAWRGYFAEGKPSESLLTALEEVQALLPPSGYAIGEWSIADASIVPILARMDVVIELDHPFCGWREGEARSVLDTIHGPRFARLRQFYLHLAERPVFQATFDKDIIKETFKGVFDFRLQLRQSASK</sequence>
<dbReference type="Gene3D" id="3.40.30.10">
    <property type="entry name" value="Glutaredoxin"/>
    <property type="match status" value="1"/>
</dbReference>
<dbReference type="InterPro" id="IPR036249">
    <property type="entry name" value="Thioredoxin-like_sf"/>
</dbReference>
<dbReference type="AlphaFoldDB" id="M2PLR9"/>
<dbReference type="Gene3D" id="1.20.1050.10">
    <property type="match status" value="1"/>
</dbReference>
<feature type="domain" description="GST N-terminal" evidence="1">
    <location>
        <begin position="3"/>
        <end position="94"/>
    </location>
</feature>
<dbReference type="SFLD" id="SFLDS00019">
    <property type="entry name" value="Glutathione_Transferase_(cytos"/>
    <property type="match status" value="1"/>
</dbReference>
<keyword evidence="3" id="KW-1185">Reference proteome</keyword>
<evidence type="ECO:0000313" key="2">
    <source>
        <dbReference type="EMBL" id="EMD37329.1"/>
    </source>
</evidence>
<organism evidence="2 3">
    <name type="scientific">Ceriporiopsis subvermispora (strain B)</name>
    <name type="common">White-rot fungus</name>
    <name type="synonym">Gelatoporia subvermispora</name>
    <dbReference type="NCBI Taxonomy" id="914234"/>
    <lineage>
        <taxon>Eukaryota</taxon>
        <taxon>Fungi</taxon>
        <taxon>Dikarya</taxon>
        <taxon>Basidiomycota</taxon>
        <taxon>Agaricomycotina</taxon>
        <taxon>Agaricomycetes</taxon>
        <taxon>Polyporales</taxon>
        <taxon>Gelatoporiaceae</taxon>
        <taxon>Gelatoporia</taxon>
    </lineage>
</organism>
<evidence type="ECO:0000313" key="3">
    <source>
        <dbReference type="Proteomes" id="UP000016930"/>
    </source>
</evidence>
<dbReference type="HOGENOM" id="CLU_066075_0_0_1"/>
<dbReference type="SUPFAM" id="SSF47616">
    <property type="entry name" value="GST C-terminal domain-like"/>
    <property type="match status" value="1"/>
</dbReference>
<dbReference type="Pfam" id="PF13417">
    <property type="entry name" value="GST_N_3"/>
    <property type="match status" value="1"/>
</dbReference>
<dbReference type="InterPro" id="IPR050983">
    <property type="entry name" value="GST_Omega/HSP26"/>
</dbReference>
<dbReference type="InterPro" id="IPR004045">
    <property type="entry name" value="Glutathione_S-Trfase_N"/>
</dbReference>
<reference evidence="2 3" key="1">
    <citation type="journal article" date="2012" name="Proc. Natl. Acad. Sci. U.S.A.">
        <title>Comparative genomics of Ceriporiopsis subvermispora and Phanerochaete chrysosporium provide insight into selective ligninolysis.</title>
        <authorList>
            <person name="Fernandez-Fueyo E."/>
            <person name="Ruiz-Duenas F.J."/>
            <person name="Ferreira P."/>
            <person name="Floudas D."/>
            <person name="Hibbett D.S."/>
            <person name="Canessa P."/>
            <person name="Larrondo L.F."/>
            <person name="James T.Y."/>
            <person name="Seelenfreund D."/>
            <person name="Lobos S."/>
            <person name="Polanco R."/>
            <person name="Tello M."/>
            <person name="Honda Y."/>
            <person name="Watanabe T."/>
            <person name="Watanabe T."/>
            <person name="Ryu J.S."/>
            <person name="Kubicek C.P."/>
            <person name="Schmoll M."/>
            <person name="Gaskell J."/>
            <person name="Hammel K.E."/>
            <person name="St John F.J."/>
            <person name="Vanden Wymelenberg A."/>
            <person name="Sabat G."/>
            <person name="Splinter BonDurant S."/>
            <person name="Syed K."/>
            <person name="Yadav J.S."/>
            <person name="Doddapaneni H."/>
            <person name="Subramanian V."/>
            <person name="Lavin J.L."/>
            <person name="Oguiza J.A."/>
            <person name="Perez G."/>
            <person name="Pisabarro A.G."/>
            <person name="Ramirez L."/>
            <person name="Santoyo F."/>
            <person name="Master E."/>
            <person name="Coutinho P.M."/>
            <person name="Henrissat B."/>
            <person name="Lombard V."/>
            <person name="Magnuson J.K."/>
            <person name="Kuees U."/>
            <person name="Hori C."/>
            <person name="Igarashi K."/>
            <person name="Samejima M."/>
            <person name="Held B.W."/>
            <person name="Barry K.W."/>
            <person name="LaButti K.M."/>
            <person name="Lapidus A."/>
            <person name="Lindquist E.A."/>
            <person name="Lucas S.M."/>
            <person name="Riley R."/>
            <person name="Salamov A.A."/>
            <person name="Hoffmeister D."/>
            <person name="Schwenk D."/>
            <person name="Hadar Y."/>
            <person name="Yarden O."/>
            <person name="de Vries R.P."/>
            <person name="Wiebenga A."/>
            <person name="Stenlid J."/>
            <person name="Eastwood D."/>
            <person name="Grigoriev I.V."/>
            <person name="Berka R.M."/>
            <person name="Blanchette R.A."/>
            <person name="Kersten P."/>
            <person name="Martinez A.T."/>
            <person name="Vicuna R."/>
            <person name="Cullen D."/>
        </authorList>
    </citation>
    <scope>NUCLEOTIDE SEQUENCE [LARGE SCALE GENOMIC DNA]</scope>
    <source>
        <strain evidence="2 3">B</strain>
    </source>
</reference>
<dbReference type="Proteomes" id="UP000016930">
    <property type="component" value="Unassembled WGS sequence"/>
</dbReference>
<evidence type="ECO:0000259" key="1">
    <source>
        <dbReference type="PROSITE" id="PS50404"/>
    </source>
</evidence>
<protein>
    <recommendedName>
        <fullName evidence="1">GST N-terminal domain-containing protein</fullName>
    </recommendedName>
</protein>
<gene>
    <name evidence="2" type="ORF">CERSUDRAFT_83086</name>
</gene>
<dbReference type="STRING" id="914234.M2PLR9"/>
<name>M2PLR9_CERS8</name>
<dbReference type="PANTHER" id="PTHR43968:SF6">
    <property type="entry name" value="GLUTATHIONE S-TRANSFERASE OMEGA"/>
    <property type="match status" value="1"/>
</dbReference>
<proteinExistence type="predicted"/>
<dbReference type="PROSITE" id="PS50404">
    <property type="entry name" value="GST_NTER"/>
    <property type="match status" value="1"/>
</dbReference>
<dbReference type="InterPro" id="IPR036282">
    <property type="entry name" value="Glutathione-S-Trfase_C_sf"/>
</dbReference>